<dbReference type="Proteomes" id="UP000005268">
    <property type="component" value="Chromosome"/>
</dbReference>
<name>I3UU85_PSEPU</name>
<evidence type="ECO:0000313" key="2">
    <source>
        <dbReference type="Proteomes" id="UP000005268"/>
    </source>
</evidence>
<sequence length="53" mass="6128">MAVRQNLHFASLMPVNTLYSGGYAISWGVNPCRLDRLKNCQWHKLSQSLFFID</sequence>
<dbReference type="HOGENOM" id="CLU_3065234_0_0_6"/>
<protein>
    <submittedName>
        <fullName evidence="1">Uncharacterized protein</fullName>
    </submittedName>
</protein>
<dbReference type="KEGG" id="ppi:YSA_04234"/>
<accession>I3UU85</accession>
<organism evidence="1 2">
    <name type="scientific">Pseudomonas putida ND6</name>
    <dbReference type="NCBI Taxonomy" id="231023"/>
    <lineage>
        <taxon>Bacteria</taxon>
        <taxon>Pseudomonadati</taxon>
        <taxon>Pseudomonadota</taxon>
        <taxon>Gammaproteobacteria</taxon>
        <taxon>Pseudomonadales</taxon>
        <taxon>Pseudomonadaceae</taxon>
        <taxon>Pseudomonas</taxon>
    </lineage>
</organism>
<dbReference type="AlphaFoldDB" id="I3UU85"/>
<gene>
    <name evidence="1" type="ORF">YSA_04234</name>
</gene>
<reference evidence="1 2" key="1">
    <citation type="journal article" date="2012" name="J. Bacteriol.">
        <title>Complete Genome Sequence of the Naphthalene-Degrading Pseudomonas putida Strain ND6.</title>
        <authorList>
            <person name="Li S."/>
            <person name="Zhao H."/>
            <person name="Li Y."/>
            <person name="Niu S."/>
            <person name="Cai B."/>
        </authorList>
    </citation>
    <scope>NUCLEOTIDE SEQUENCE [LARGE SCALE GENOMIC DNA]</scope>
    <source>
        <strain evidence="1 2">ND6</strain>
    </source>
</reference>
<evidence type="ECO:0000313" key="1">
    <source>
        <dbReference type="EMBL" id="AFK69056.1"/>
    </source>
</evidence>
<dbReference type="EMBL" id="CP003588">
    <property type="protein sequence ID" value="AFK69056.1"/>
    <property type="molecule type" value="Genomic_DNA"/>
</dbReference>
<proteinExistence type="predicted"/>